<dbReference type="Pfam" id="PF13193">
    <property type="entry name" value="AMP-binding_C"/>
    <property type="match status" value="1"/>
</dbReference>
<protein>
    <submittedName>
        <fullName evidence="4">Fatty-acyl-CoA synthase</fullName>
    </submittedName>
</protein>
<evidence type="ECO:0000313" key="5">
    <source>
        <dbReference type="Proteomes" id="UP000199548"/>
    </source>
</evidence>
<name>A0A1I3NRJ4_9BURK</name>
<evidence type="ECO:0000259" key="3">
    <source>
        <dbReference type="Pfam" id="PF13193"/>
    </source>
</evidence>
<dbReference type="STRING" id="420953.SAMN05192543_105491"/>
<dbReference type="PROSITE" id="PS00455">
    <property type="entry name" value="AMP_BINDING"/>
    <property type="match status" value="1"/>
</dbReference>
<dbReference type="SUPFAM" id="SSF56801">
    <property type="entry name" value="Acetyl-CoA synthetase-like"/>
    <property type="match status" value="1"/>
</dbReference>
<dbReference type="GO" id="GO:0016878">
    <property type="term" value="F:acid-thiol ligase activity"/>
    <property type="evidence" value="ECO:0007669"/>
    <property type="project" value="UniProtKB-ARBA"/>
</dbReference>
<feature type="region of interest" description="Disordered" evidence="1">
    <location>
        <begin position="1"/>
        <end position="20"/>
    </location>
</feature>
<feature type="domain" description="AMP-binding enzyme C-terminal" evidence="3">
    <location>
        <begin position="490"/>
        <end position="565"/>
    </location>
</feature>
<dbReference type="Gene3D" id="3.30.300.30">
    <property type="match status" value="1"/>
</dbReference>
<evidence type="ECO:0000256" key="1">
    <source>
        <dbReference type="SAM" id="MobiDB-lite"/>
    </source>
</evidence>
<dbReference type="RefSeq" id="WP_091014416.1">
    <property type="nucleotide sequence ID" value="NZ_CP041745.1"/>
</dbReference>
<evidence type="ECO:0000313" key="4">
    <source>
        <dbReference type="EMBL" id="SFJ11901.1"/>
    </source>
</evidence>
<accession>A0A1I3NRJ4</accession>
<evidence type="ECO:0000259" key="2">
    <source>
        <dbReference type="Pfam" id="PF00501"/>
    </source>
</evidence>
<dbReference type="InterPro" id="IPR050237">
    <property type="entry name" value="ATP-dep_AMP-bd_enzyme"/>
</dbReference>
<gene>
    <name evidence="4" type="ORF">SAMN05192543_105491</name>
</gene>
<proteinExistence type="predicted"/>
<dbReference type="AlphaFoldDB" id="A0A1I3NRJ4"/>
<dbReference type="Pfam" id="PF00501">
    <property type="entry name" value="AMP-binding"/>
    <property type="match status" value="1"/>
</dbReference>
<dbReference type="OrthoDB" id="9766486at2"/>
<dbReference type="PANTHER" id="PTHR43767">
    <property type="entry name" value="LONG-CHAIN-FATTY-ACID--COA LIGASE"/>
    <property type="match status" value="1"/>
</dbReference>
<dbReference type="NCBIfam" id="NF005714">
    <property type="entry name" value="PRK07529.1"/>
    <property type="match status" value="1"/>
</dbReference>
<dbReference type="InterPro" id="IPR045851">
    <property type="entry name" value="AMP-bd_C_sf"/>
</dbReference>
<dbReference type="Gene3D" id="3.40.50.12780">
    <property type="entry name" value="N-terminal domain of ligase-like"/>
    <property type="match status" value="1"/>
</dbReference>
<reference evidence="4 5" key="1">
    <citation type="submission" date="2016-10" db="EMBL/GenBank/DDBJ databases">
        <authorList>
            <person name="de Groot N.N."/>
        </authorList>
    </citation>
    <scope>NUCLEOTIDE SEQUENCE [LARGE SCALE GENOMIC DNA]</scope>
    <source>
        <strain evidence="4 5">LMG 23650</strain>
    </source>
</reference>
<dbReference type="EMBL" id="FOQU01000005">
    <property type="protein sequence ID" value="SFJ11901.1"/>
    <property type="molecule type" value="Genomic_DNA"/>
</dbReference>
<organism evidence="4 5">
    <name type="scientific">Paraburkholderia megapolitana</name>
    <dbReference type="NCBI Taxonomy" id="420953"/>
    <lineage>
        <taxon>Bacteria</taxon>
        <taxon>Pseudomonadati</taxon>
        <taxon>Pseudomonadota</taxon>
        <taxon>Betaproteobacteria</taxon>
        <taxon>Burkholderiales</taxon>
        <taxon>Burkholderiaceae</taxon>
        <taxon>Paraburkholderia</taxon>
    </lineage>
</organism>
<feature type="domain" description="AMP-dependent synthetase/ligase" evidence="2">
    <location>
        <begin position="33"/>
        <end position="435"/>
    </location>
</feature>
<dbReference type="InterPro" id="IPR000873">
    <property type="entry name" value="AMP-dep_synth/lig_dom"/>
</dbReference>
<dbReference type="PANTHER" id="PTHR43767:SF1">
    <property type="entry name" value="NONRIBOSOMAL PEPTIDE SYNTHASE PES1 (EUROFUNG)-RELATED"/>
    <property type="match status" value="1"/>
</dbReference>
<dbReference type="Proteomes" id="UP000199548">
    <property type="component" value="Unassembled WGS sequence"/>
</dbReference>
<dbReference type="InterPro" id="IPR042099">
    <property type="entry name" value="ANL_N_sf"/>
</dbReference>
<dbReference type="InterPro" id="IPR025110">
    <property type="entry name" value="AMP-bd_C"/>
</dbReference>
<keyword evidence="5" id="KW-1185">Reference proteome</keyword>
<sequence>MKDVAPSQHSHTGETQWPPANLPVSTYEMIQRGAAIDPAAPALSFFLRADMHENPETWDYAALLRRITQAANSFHALGVRKDDVVCFLLPNLPETHFTIWGAETAGIAAAINPLLEPASIVSLLTAMRATVLVTLAPTLGSDLWPKLKPALAGIDSLRHVMLVDLTDRVPAAKQPFDYAELRKGLAPHVDVHDFNATLDQQPADRLLSERIIEASDVASLFCTGGTTGLPKIAKRRHGNEIANTWMLMQTLPGLKPGKSIFCGLPLFHVNAGSCTGLFPFSVGAQVILGTPQGYRGEGVIPRFWEIVERHRVNFFMAVPTVYAALLQVPTGKHDLGSLEYGICGAASMPTEVFRRFETASGIKILEGYGLTETSAVSSLNPADGERRIGSIGLCLPAQSMKAVVLDADGHYLRDCAVDETGVLAVSGPNVFAGYLAEEHNRDIWLDLGDRRRWLNTGDLGRQDADGYFWLAGRKKELIIRGGHNIDPAAIEGPLLRHPDVQFAAAVARPDAYAGELPVVYVQLKPGATVTEAELTEFAASQIGERAALPKQVRIIDIMPLTAVGKIFKPALKRREIAETLAAALRQAGIPFELTMLENRTRGDVLRAMLFNASDEAAARDILGQFTVPFEIAVTPTLARGD</sequence>
<dbReference type="InterPro" id="IPR020845">
    <property type="entry name" value="AMP-binding_CS"/>
</dbReference>